<organism evidence="7 8">
    <name type="scientific">Bacterioplanoides pacificum</name>
    <dbReference type="NCBI Taxonomy" id="1171596"/>
    <lineage>
        <taxon>Bacteria</taxon>
        <taxon>Pseudomonadati</taxon>
        <taxon>Pseudomonadota</taxon>
        <taxon>Gammaproteobacteria</taxon>
        <taxon>Oceanospirillales</taxon>
        <taxon>Oceanospirillaceae</taxon>
        <taxon>Bacterioplanoides</taxon>
    </lineage>
</organism>
<dbReference type="Pfam" id="PF00732">
    <property type="entry name" value="GMC_oxred_N"/>
    <property type="match status" value="1"/>
</dbReference>
<keyword evidence="4" id="KW-0560">Oxidoreductase</keyword>
<evidence type="ECO:0000259" key="5">
    <source>
        <dbReference type="Pfam" id="PF00732"/>
    </source>
</evidence>
<name>A0ABV7VV10_9GAMM</name>
<dbReference type="SUPFAM" id="SSF51905">
    <property type="entry name" value="FAD/NAD(P)-binding domain"/>
    <property type="match status" value="1"/>
</dbReference>
<feature type="domain" description="Glucose-methanol-choline oxidoreductase N-terminal" evidence="5">
    <location>
        <begin position="90"/>
        <end position="307"/>
    </location>
</feature>
<evidence type="ECO:0000256" key="2">
    <source>
        <dbReference type="ARBA" id="ARBA00022630"/>
    </source>
</evidence>
<protein>
    <submittedName>
        <fullName evidence="7">GMC family oxidoreductase N-terminal domain-containing protein</fullName>
    </submittedName>
</protein>
<dbReference type="PANTHER" id="PTHR46056">
    <property type="entry name" value="LONG-CHAIN-ALCOHOL OXIDASE"/>
    <property type="match status" value="1"/>
</dbReference>
<dbReference type="InterPro" id="IPR000172">
    <property type="entry name" value="GMC_OxRdtase_N"/>
</dbReference>
<evidence type="ECO:0000259" key="6">
    <source>
        <dbReference type="Pfam" id="PF05199"/>
    </source>
</evidence>
<comment type="similarity">
    <text evidence="1">Belongs to the GMC oxidoreductase family.</text>
</comment>
<gene>
    <name evidence="7" type="ORF">ACFOMG_10665</name>
</gene>
<dbReference type="RefSeq" id="WP_376866555.1">
    <property type="nucleotide sequence ID" value="NZ_JBHRYB010000010.1"/>
</dbReference>
<comment type="caution">
    <text evidence="7">The sequence shown here is derived from an EMBL/GenBank/DDBJ whole genome shotgun (WGS) entry which is preliminary data.</text>
</comment>
<evidence type="ECO:0000313" key="7">
    <source>
        <dbReference type="EMBL" id="MFC3680556.1"/>
    </source>
</evidence>
<keyword evidence="3" id="KW-0274">FAD</keyword>
<sequence>MTERTPPIPVVAGINDPMLEGMADGWQVHDAADLSDGSRLDADVIIIGTGAGGGTSAEILAEAGFKVLMLEEGPLRSTNDFKMDEREAYRDLYQESAGRMSKDGAMSILQGRCVGGTTVINWTSSFRTPDETLNYWSENFATQGFSPEEMAPWFERMEQRLNIADWQVPPNKNNAVLSEGATKLGIDWKVIPRNVAGCWNLGYCGTGCPTNAKQSMLVTTIPGALKNNSELVYSARAEKLLFDGKKVSGVEITVLGEDKNPTGSKLVARAPHVIMACGGINGPALLMRSNAPDPKNRVGKRTFLHPVAFNFARFEETIDPYYGAPQSIYSDAFQWQSVDGPVGYKLEVPPLQPGLASVLLLGHGARHFDDMQHLPNTHAMIALMRDGFHADSQGGEIELASDGSPIVNYELNEYLWDGFKRSFLTMSEIEFAAGAKAVRCSHLDSPWFTSWEEAKAGIEQLEFRPNAFTAGSAHVMGGLCMGEDLDTCVVNSEGKYHYLDNLWVFDGSAFPTSIGANPQLSVYGLACKQANGLVEKLRAEKAAKA</sequence>
<dbReference type="InterPro" id="IPR007867">
    <property type="entry name" value="GMC_OxRtase_C"/>
</dbReference>
<keyword evidence="8" id="KW-1185">Reference proteome</keyword>
<evidence type="ECO:0000256" key="4">
    <source>
        <dbReference type="ARBA" id="ARBA00023002"/>
    </source>
</evidence>
<dbReference type="InterPro" id="IPR012132">
    <property type="entry name" value="GMC_OxRdtase"/>
</dbReference>
<keyword evidence="2" id="KW-0285">Flavoprotein</keyword>
<proteinExistence type="inferred from homology"/>
<dbReference type="EMBL" id="JBHRYB010000010">
    <property type="protein sequence ID" value="MFC3680556.1"/>
    <property type="molecule type" value="Genomic_DNA"/>
</dbReference>
<dbReference type="Proteomes" id="UP001595722">
    <property type="component" value="Unassembled WGS sequence"/>
</dbReference>
<accession>A0ABV7VV10</accession>
<evidence type="ECO:0000256" key="3">
    <source>
        <dbReference type="ARBA" id="ARBA00022827"/>
    </source>
</evidence>
<reference evidence="8" key="1">
    <citation type="journal article" date="2019" name="Int. J. Syst. Evol. Microbiol.">
        <title>The Global Catalogue of Microorganisms (GCM) 10K type strain sequencing project: providing services to taxonomists for standard genome sequencing and annotation.</title>
        <authorList>
            <consortium name="The Broad Institute Genomics Platform"/>
            <consortium name="The Broad Institute Genome Sequencing Center for Infectious Disease"/>
            <person name="Wu L."/>
            <person name="Ma J."/>
        </authorList>
    </citation>
    <scope>NUCLEOTIDE SEQUENCE [LARGE SCALE GENOMIC DNA]</scope>
    <source>
        <strain evidence="8">KCTC 42424</strain>
    </source>
</reference>
<dbReference type="PANTHER" id="PTHR46056:SF12">
    <property type="entry name" value="LONG-CHAIN-ALCOHOL OXIDASE"/>
    <property type="match status" value="1"/>
</dbReference>
<evidence type="ECO:0000256" key="1">
    <source>
        <dbReference type="ARBA" id="ARBA00010790"/>
    </source>
</evidence>
<evidence type="ECO:0000313" key="8">
    <source>
        <dbReference type="Proteomes" id="UP001595722"/>
    </source>
</evidence>
<feature type="domain" description="Glucose-methanol-choline oxidoreductase C-terminal" evidence="6">
    <location>
        <begin position="395"/>
        <end position="526"/>
    </location>
</feature>
<dbReference type="PIRSF" id="PIRSF000137">
    <property type="entry name" value="Alcohol_oxidase"/>
    <property type="match status" value="1"/>
</dbReference>
<dbReference type="InterPro" id="IPR036188">
    <property type="entry name" value="FAD/NAD-bd_sf"/>
</dbReference>
<dbReference type="Pfam" id="PF05199">
    <property type="entry name" value="GMC_oxred_C"/>
    <property type="match status" value="1"/>
</dbReference>
<dbReference type="Gene3D" id="3.50.50.60">
    <property type="entry name" value="FAD/NAD(P)-binding domain"/>
    <property type="match status" value="2"/>
</dbReference>